<comment type="caution">
    <text evidence="2">The sequence shown here is derived from an EMBL/GenBank/DDBJ whole genome shotgun (WGS) entry which is preliminary data.</text>
</comment>
<keyword evidence="3" id="KW-1185">Reference proteome</keyword>
<gene>
    <name evidence="2" type="ORF">DPMN_073753</name>
</gene>
<accession>A0A9D4BZQ5</accession>
<evidence type="ECO:0000256" key="1">
    <source>
        <dbReference type="SAM" id="MobiDB-lite"/>
    </source>
</evidence>
<dbReference type="AlphaFoldDB" id="A0A9D4BZQ5"/>
<reference evidence="2" key="1">
    <citation type="journal article" date="2019" name="bioRxiv">
        <title>The Genome of the Zebra Mussel, Dreissena polymorpha: A Resource for Invasive Species Research.</title>
        <authorList>
            <person name="McCartney M.A."/>
            <person name="Auch B."/>
            <person name="Kono T."/>
            <person name="Mallez S."/>
            <person name="Zhang Y."/>
            <person name="Obille A."/>
            <person name="Becker A."/>
            <person name="Abrahante J.E."/>
            <person name="Garbe J."/>
            <person name="Badalamenti J.P."/>
            <person name="Herman A."/>
            <person name="Mangelson H."/>
            <person name="Liachko I."/>
            <person name="Sullivan S."/>
            <person name="Sone E.D."/>
            <person name="Koren S."/>
            <person name="Silverstein K.A.T."/>
            <person name="Beckman K.B."/>
            <person name="Gohl D.M."/>
        </authorList>
    </citation>
    <scope>NUCLEOTIDE SEQUENCE</scope>
    <source>
        <strain evidence="2">Duluth1</strain>
        <tissue evidence="2">Whole animal</tissue>
    </source>
</reference>
<sequence>MNGCETPNWITITKCRNRPGPSRFANAGQPARTGMIRIFFNAVTLFPGAAPVEAIQQNGRSPGCRRAPVYRNSAGTHRGYTDIRPRQSYGNAPCPGEAPVNALYRDSTGIHRGSIGALPATVPSRLFPVPRLSLPVLPGDSRFIPEPGSFRSRITHRGSAGIIARLGLKSIMLTILTRLPFVIQHSKERQLCVEIDHTANVEPALILTFGKSPAYQAGANIELALTSTFGTSPEYRAGTNVDPALTSTFGSSPEYRAGANVEPALTSTFDKSPAYRGGANIEPALTSKFVTSPDYRPALISTFGTRPKYRAGANVEPAFTSTCGTSPEYRAGENIELGRISQTIRSGIPKIKLN</sequence>
<protein>
    <submittedName>
        <fullName evidence="2">Uncharacterized protein</fullName>
    </submittedName>
</protein>
<reference evidence="2" key="2">
    <citation type="submission" date="2020-11" db="EMBL/GenBank/DDBJ databases">
        <authorList>
            <person name="McCartney M.A."/>
            <person name="Auch B."/>
            <person name="Kono T."/>
            <person name="Mallez S."/>
            <person name="Becker A."/>
            <person name="Gohl D.M."/>
            <person name="Silverstein K.A.T."/>
            <person name="Koren S."/>
            <person name="Bechman K.B."/>
            <person name="Herman A."/>
            <person name="Abrahante J.E."/>
            <person name="Garbe J."/>
        </authorList>
    </citation>
    <scope>NUCLEOTIDE SEQUENCE</scope>
    <source>
        <strain evidence="2">Duluth1</strain>
        <tissue evidence="2">Whole animal</tissue>
    </source>
</reference>
<evidence type="ECO:0000313" key="2">
    <source>
        <dbReference type="EMBL" id="KAH3713950.1"/>
    </source>
</evidence>
<dbReference type="Proteomes" id="UP000828390">
    <property type="component" value="Unassembled WGS sequence"/>
</dbReference>
<proteinExistence type="predicted"/>
<feature type="region of interest" description="Disordered" evidence="1">
    <location>
        <begin position="73"/>
        <end position="92"/>
    </location>
</feature>
<dbReference type="EMBL" id="JAIWYP010000014">
    <property type="protein sequence ID" value="KAH3713950.1"/>
    <property type="molecule type" value="Genomic_DNA"/>
</dbReference>
<organism evidence="2 3">
    <name type="scientific">Dreissena polymorpha</name>
    <name type="common">Zebra mussel</name>
    <name type="synonym">Mytilus polymorpha</name>
    <dbReference type="NCBI Taxonomy" id="45954"/>
    <lineage>
        <taxon>Eukaryota</taxon>
        <taxon>Metazoa</taxon>
        <taxon>Spiralia</taxon>
        <taxon>Lophotrochozoa</taxon>
        <taxon>Mollusca</taxon>
        <taxon>Bivalvia</taxon>
        <taxon>Autobranchia</taxon>
        <taxon>Heteroconchia</taxon>
        <taxon>Euheterodonta</taxon>
        <taxon>Imparidentia</taxon>
        <taxon>Neoheterodontei</taxon>
        <taxon>Myida</taxon>
        <taxon>Dreissenoidea</taxon>
        <taxon>Dreissenidae</taxon>
        <taxon>Dreissena</taxon>
    </lineage>
</organism>
<name>A0A9D4BZQ5_DREPO</name>
<evidence type="ECO:0000313" key="3">
    <source>
        <dbReference type="Proteomes" id="UP000828390"/>
    </source>
</evidence>